<name>A0A8K0GWL9_9ROSA</name>
<reference evidence="1" key="1">
    <citation type="submission" date="2020-03" db="EMBL/GenBank/DDBJ databases">
        <title>A high-quality chromosome-level genome assembly of a woody plant with both climbing and erect habits, Rhamnella rubrinervis.</title>
        <authorList>
            <person name="Lu Z."/>
            <person name="Yang Y."/>
            <person name="Zhu X."/>
            <person name="Sun Y."/>
        </authorList>
    </citation>
    <scope>NUCLEOTIDE SEQUENCE</scope>
    <source>
        <strain evidence="1">BYM</strain>
        <tissue evidence="1">Leaf</tissue>
    </source>
</reference>
<dbReference type="AlphaFoldDB" id="A0A8K0GWL9"/>
<gene>
    <name evidence="1" type="ORF">FNV43_RR19893</name>
</gene>
<protein>
    <submittedName>
        <fullName evidence="1">Uncharacterized protein</fullName>
    </submittedName>
</protein>
<accession>A0A8K0GWL9</accession>
<keyword evidence="2" id="KW-1185">Reference proteome</keyword>
<dbReference type="EMBL" id="VOIH02000009">
    <property type="protein sequence ID" value="KAF3437140.1"/>
    <property type="molecule type" value="Genomic_DNA"/>
</dbReference>
<sequence length="111" mass="12328">MKSKGRKDKPSLYGNSMNVVANLIKMSSFSLANKSVGAAVNGPVLEPRNNLQPEKSFVMAANNPTRKLHEAKTESSRQISYVVSEDYRSSHVTHEDMNVDGRASEYIRKSL</sequence>
<evidence type="ECO:0000313" key="1">
    <source>
        <dbReference type="EMBL" id="KAF3437140.1"/>
    </source>
</evidence>
<dbReference type="Proteomes" id="UP000796880">
    <property type="component" value="Unassembled WGS sequence"/>
</dbReference>
<proteinExistence type="predicted"/>
<organism evidence="1 2">
    <name type="scientific">Rhamnella rubrinervis</name>
    <dbReference type="NCBI Taxonomy" id="2594499"/>
    <lineage>
        <taxon>Eukaryota</taxon>
        <taxon>Viridiplantae</taxon>
        <taxon>Streptophyta</taxon>
        <taxon>Embryophyta</taxon>
        <taxon>Tracheophyta</taxon>
        <taxon>Spermatophyta</taxon>
        <taxon>Magnoliopsida</taxon>
        <taxon>eudicotyledons</taxon>
        <taxon>Gunneridae</taxon>
        <taxon>Pentapetalae</taxon>
        <taxon>rosids</taxon>
        <taxon>fabids</taxon>
        <taxon>Rosales</taxon>
        <taxon>Rhamnaceae</taxon>
        <taxon>rhamnoid group</taxon>
        <taxon>Rhamneae</taxon>
        <taxon>Rhamnella</taxon>
    </lineage>
</organism>
<comment type="caution">
    <text evidence="1">The sequence shown here is derived from an EMBL/GenBank/DDBJ whole genome shotgun (WGS) entry which is preliminary data.</text>
</comment>
<evidence type="ECO:0000313" key="2">
    <source>
        <dbReference type="Proteomes" id="UP000796880"/>
    </source>
</evidence>
<dbReference type="OrthoDB" id="1916329at2759"/>